<dbReference type="PANTHER" id="PTHR10972:SF102">
    <property type="entry name" value="OXYSTEROL-BINDING PROTEIN"/>
    <property type="match status" value="1"/>
</dbReference>
<dbReference type="Gene3D" id="3.30.70.3490">
    <property type="match status" value="1"/>
</dbReference>
<dbReference type="GO" id="GO:0032934">
    <property type="term" value="F:sterol binding"/>
    <property type="evidence" value="ECO:0007669"/>
    <property type="project" value="TreeGrafter"/>
</dbReference>
<evidence type="ECO:0000313" key="7">
    <source>
        <dbReference type="Proteomes" id="UP001054252"/>
    </source>
</evidence>
<name>A0AAV5INX4_9ROSI</name>
<dbReference type="FunFam" id="3.30.70.3490:FF:000007">
    <property type="entry name" value="Oxysterol-binding protein-related protein 4B"/>
    <property type="match status" value="1"/>
</dbReference>
<dbReference type="GO" id="GO:0005829">
    <property type="term" value="C:cytosol"/>
    <property type="evidence" value="ECO:0007669"/>
    <property type="project" value="TreeGrafter"/>
</dbReference>
<dbReference type="AlphaFoldDB" id="A0AAV5INX4"/>
<evidence type="ECO:0000256" key="2">
    <source>
        <dbReference type="ARBA" id="ARBA00008842"/>
    </source>
</evidence>
<comment type="function">
    <text evidence="1">May be involved in the transport of sterols.</text>
</comment>
<evidence type="ECO:0000256" key="5">
    <source>
        <dbReference type="RuleBase" id="RU003844"/>
    </source>
</evidence>
<dbReference type="InterPro" id="IPR018494">
    <property type="entry name" value="Oxysterol-bd_CS"/>
</dbReference>
<evidence type="ECO:0000256" key="3">
    <source>
        <dbReference type="ARBA" id="ARBA00023055"/>
    </source>
</evidence>
<dbReference type="InterPro" id="IPR000648">
    <property type="entry name" value="Oxysterol-bd"/>
</dbReference>
<comment type="similarity">
    <text evidence="2 5">Belongs to the OSBP family.</text>
</comment>
<protein>
    <submittedName>
        <fullName evidence="6">Uncharacterized protein</fullName>
    </submittedName>
</protein>
<dbReference type="SUPFAM" id="SSF144000">
    <property type="entry name" value="Oxysterol-binding protein-like"/>
    <property type="match status" value="1"/>
</dbReference>
<organism evidence="6 7">
    <name type="scientific">Rubroshorea leprosula</name>
    <dbReference type="NCBI Taxonomy" id="152421"/>
    <lineage>
        <taxon>Eukaryota</taxon>
        <taxon>Viridiplantae</taxon>
        <taxon>Streptophyta</taxon>
        <taxon>Embryophyta</taxon>
        <taxon>Tracheophyta</taxon>
        <taxon>Spermatophyta</taxon>
        <taxon>Magnoliopsida</taxon>
        <taxon>eudicotyledons</taxon>
        <taxon>Gunneridae</taxon>
        <taxon>Pentapetalae</taxon>
        <taxon>rosids</taxon>
        <taxon>malvids</taxon>
        <taxon>Malvales</taxon>
        <taxon>Dipterocarpaceae</taxon>
        <taxon>Rubroshorea</taxon>
    </lineage>
</organism>
<comment type="caution">
    <text evidence="6">The sequence shown here is derived from an EMBL/GenBank/DDBJ whole genome shotgun (WGS) entry which is preliminary data.</text>
</comment>
<sequence length="382" mass="42286">MVGCNAGGGMKVVLTKPLSSDVESEDRAPNVLHRILSLFNNVRSGSDLTVFRLPPLFNFPKSHIQCYGEAVYCGGSELLSRCSRADSSLDRFTSVLAWSISTIRPVAFGVAPYNPILGETHHVSTGSLNVLLEQVSHHPPVSALHATDEKESVEIIWSQHAIPKFHGASVETDVRGKRQLKLLSRGETYEMNSPKLLIRFLPVPGVHWVGNVRIRCQESGLEAQLCLGATSFLGLRRNSRSIKGNIYETSTMKTLAEVNGQWDRIVKVKDINNGKETVIYNAKEVLSGLKTPIVKDLEGVWPSESAAVWSELSQAILSKDWDKAREAKKDVEENQRELSREQESRGEAWVPKHFTATYTKDGDWECSPIQSLVPPAPIVVPP</sequence>
<keyword evidence="3" id="KW-0813">Transport</keyword>
<reference evidence="6 7" key="1">
    <citation type="journal article" date="2021" name="Commun. Biol.">
        <title>The genome of Shorea leprosula (Dipterocarpaceae) highlights the ecological relevance of drought in aseasonal tropical rainforests.</title>
        <authorList>
            <person name="Ng K.K.S."/>
            <person name="Kobayashi M.J."/>
            <person name="Fawcett J.A."/>
            <person name="Hatakeyama M."/>
            <person name="Paape T."/>
            <person name="Ng C.H."/>
            <person name="Ang C.C."/>
            <person name="Tnah L.H."/>
            <person name="Lee C.T."/>
            <person name="Nishiyama T."/>
            <person name="Sese J."/>
            <person name="O'Brien M.J."/>
            <person name="Copetti D."/>
            <person name="Mohd Noor M.I."/>
            <person name="Ong R.C."/>
            <person name="Putra M."/>
            <person name="Sireger I.Z."/>
            <person name="Indrioko S."/>
            <person name="Kosugi Y."/>
            <person name="Izuno A."/>
            <person name="Isagi Y."/>
            <person name="Lee S.L."/>
            <person name="Shimizu K.K."/>
        </authorList>
    </citation>
    <scope>NUCLEOTIDE SEQUENCE [LARGE SCALE GENOMIC DNA]</scope>
    <source>
        <strain evidence="6">214</strain>
    </source>
</reference>
<dbReference type="EMBL" id="BPVZ01000015">
    <property type="protein sequence ID" value="GKV00331.1"/>
    <property type="molecule type" value="Genomic_DNA"/>
</dbReference>
<evidence type="ECO:0000256" key="4">
    <source>
        <dbReference type="ARBA" id="ARBA00023121"/>
    </source>
</evidence>
<keyword evidence="4" id="KW-0446">Lipid-binding</keyword>
<keyword evidence="7" id="KW-1185">Reference proteome</keyword>
<dbReference type="GO" id="GO:0006869">
    <property type="term" value="P:lipid transport"/>
    <property type="evidence" value="ECO:0007669"/>
    <property type="project" value="UniProtKB-KW"/>
</dbReference>
<accession>A0AAV5INX4</accession>
<dbReference type="FunFam" id="2.40.160.120:FF:000011">
    <property type="entry name" value="Oxysterol-binding protein-related protein 4C"/>
    <property type="match status" value="1"/>
</dbReference>
<evidence type="ECO:0000313" key="6">
    <source>
        <dbReference type="EMBL" id="GKV00331.1"/>
    </source>
</evidence>
<dbReference type="Gene3D" id="2.40.160.120">
    <property type="match status" value="1"/>
</dbReference>
<dbReference type="GO" id="GO:0016020">
    <property type="term" value="C:membrane"/>
    <property type="evidence" value="ECO:0007669"/>
    <property type="project" value="TreeGrafter"/>
</dbReference>
<gene>
    <name evidence="6" type="ORF">SLEP1_g13038</name>
</gene>
<dbReference type="InterPro" id="IPR037239">
    <property type="entry name" value="OSBP_sf"/>
</dbReference>
<evidence type="ECO:0000256" key="1">
    <source>
        <dbReference type="ARBA" id="ARBA00003361"/>
    </source>
</evidence>
<dbReference type="Proteomes" id="UP001054252">
    <property type="component" value="Unassembled WGS sequence"/>
</dbReference>
<proteinExistence type="inferred from homology"/>
<dbReference type="Pfam" id="PF01237">
    <property type="entry name" value="Oxysterol_BP"/>
    <property type="match status" value="1"/>
</dbReference>
<dbReference type="PANTHER" id="PTHR10972">
    <property type="entry name" value="OXYSTEROL-BINDING PROTEIN-RELATED"/>
    <property type="match status" value="1"/>
</dbReference>
<keyword evidence="3" id="KW-0445">Lipid transport</keyword>
<dbReference type="PROSITE" id="PS01013">
    <property type="entry name" value="OSBP"/>
    <property type="match status" value="1"/>
</dbReference>